<feature type="transmembrane region" description="Helical" evidence="1">
    <location>
        <begin position="5"/>
        <end position="21"/>
    </location>
</feature>
<keyword evidence="3" id="KW-1185">Reference proteome</keyword>
<comment type="caution">
    <text evidence="2">The sequence shown here is derived from an EMBL/GenBank/DDBJ whole genome shotgun (WGS) entry which is preliminary data.</text>
</comment>
<protein>
    <submittedName>
        <fullName evidence="2">Acetyltransferase (Isoleucine patch superfamily)</fullName>
    </submittedName>
</protein>
<feature type="transmembrane region" description="Helical" evidence="1">
    <location>
        <begin position="33"/>
        <end position="52"/>
    </location>
</feature>
<dbReference type="SUPFAM" id="SSF51161">
    <property type="entry name" value="Trimeric LpxA-like enzymes"/>
    <property type="match status" value="1"/>
</dbReference>
<dbReference type="InterPro" id="IPR011004">
    <property type="entry name" value="Trimer_LpxA-like_sf"/>
</dbReference>
<reference evidence="2 3" key="1">
    <citation type="submission" date="2016-10" db="EMBL/GenBank/DDBJ databases">
        <authorList>
            <person name="Varghese N."/>
            <person name="Submissions S."/>
        </authorList>
    </citation>
    <scope>NUCLEOTIDE SEQUENCE [LARGE SCALE GENOMIC DNA]</scope>
    <source>
        <strain evidence="2 3">DSM 1741</strain>
    </source>
</reference>
<evidence type="ECO:0000256" key="1">
    <source>
        <dbReference type="SAM" id="Phobius"/>
    </source>
</evidence>
<sequence>MIKKLFHATFLVIAIIPYVIYRIGSYFVGKNGAFISMSQFLSLFPGFLGSYIRGGFYRIAMNECPQSCAVGFLTTFSSPDIRIGHNTAFSTGANIGRCHIGADCMIGTYVMVTGGKNQHRFDSRDIPIRLQGGEFQPITIGRDCWVGNGAIIMADLGEGCVIAAGSVVTKPIPPYSIAAGVPAKVIGERP</sequence>
<dbReference type="PANTHER" id="PTHR23416">
    <property type="entry name" value="SIALIC ACID SYNTHASE-RELATED"/>
    <property type="match status" value="1"/>
</dbReference>
<dbReference type="OrthoDB" id="272049at2"/>
<dbReference type="Proteomes" id="UP000199581">
    <property type="component" value="Unassembled WGS sequence"/>
</dbReference>
<evidence type="ECO:0000313" key="3">
    <source>
        <dbReference type="Proteomes" id="UP000199581"/>
    </source>
</evidence>
<gene>
    <name evidence="2" type="ORF">SAMN05421830_101341</name>
</gene>
<keyword evidence="2" id="KW-0808">Transferase</keyword>
<organism evidence="2 3">
    <name type="scientific">Desulfomicrobium norvegicum (strain DSM 1741 / NCIMB 8310)</name>
    <name type="common">Desulfovibrio baculatus (strain Norway 4)</name>
    <name type="synonym">Desulfovibrio desulfuricans (strain Norway 4)</name>
    <dbReference type="NCBI Taxonomy" id="52561"/>
    <lineage>
        <taxon>Bacteria</taxon>
        <taxon>Pseudomonadati</taxon>
        <taxon>Thermodesulfobacteriota</taxon>
        <taxon>Desulfovibrionia</taxon>
        <taxon>Desulfovibrionales</taxon>
        <taxon>Desulfomicrobiaceae</taxon>
        <taxon>Desulfomicrobium</taxon>
    </lineage>
</organism>
<dbReference type="GO" id="GO:0016740">
    <property type="term" value="F:transferase activity"/>
    <property type="evidence" value="ECO:0007669"/>
    <property type="project" value="UniProtKB-KW"/>
</dbReference>
<dbReference type="EMBL" id="FOTO01000001">
    <property type="protein sequence ID" value="SFL28289.1"/>
    <property type="molecule type" value="Genomic_DNA"/>
</dbReference>
<dbReference type="AlphaFoldDB" id="A0A8G2BZU7"/>
<proteinExistence type="predicted"/>
<dbReference type="InterPro" id="IPR051159">
    <property type="entry name" value="Hexapeptide_acetyltransf"/>
</dbReference>
<keyword evidence="1" id="KW-1133">Transmembrane helix</keyword>
<dbReference type="InterPro" id="IPR001451">
    <property type="entry name" value="Hexapep"/>
</dbReference>
<dbReference type="CDD" id="cd04647">
    <property type="entry name" value="LbH_MAT_like"/>
    <property type="match status" value="1"/>
</dbReference>
<name>A0A8G2BZU7_DESNO</name>
<dbReference type="Pfam" id="PF14602">
    <property type="entry name" value="Hexapep_2"/>
    <property type="match status" value="1"/>
</dbReference>
<accession>A0A8G2BZU7</accession>
<dbReference type="Gene3D" id="2.160.10.10">
    <property type="entry name" value="Hexapeptide repeat proteins"/>
    <property type="match status" value="1"/>
</dbReference>
<evidence type="ECO:0000313" key="2">
    <source>
        <dbReference type="EMBL" id="SFL28289.1"/>
    </source>
</evidence>
<keyword evidence="1" id="KW-0472">Membrane</keyword>
<keyword evidence="1" id="KW-0812">Transmembrane</keyword>